<evidence type="ECO:0000313" key="3">
    <source>
        <dbReference type="Proteomes" id="UP000291981"/>
    </source>
</evidence>
<evidence type="ECO:0000313" key="2">
    <source>
        <dbReference type="EMBL" id="TAI47079.1"/>
    </source>
</evidence>
<dbReference type="InterPro" id="IPR025164">
    <property type="entry name" value="Toastrack_DUF4097"/>
</dbReference>
<organism evidence="2 3">
    <name type="scientific">Flagellimonas allohymeniacidonis</name>
    <dbReference type="NCBI Taxonomy" id="2517819"/>
    <lineage>
        <taxon>Bacteria</taxon>
        <taxon>Pseudomonadati</taxon>
        <taxon>Bacteroidota</taxon>
        <taxon>Flavobacteriia</taxon>
        <taxon>Flavobacteriales</taxon>
        <taxon>Flavobacteriaceae</taxon>
        <taxon>Flagellimonas</taxon>
    </lineage>
</organism>
<accession>A0A4Q8QFI3</accession>
<comment type="caution">
    <text evidence="2">The sequence shown here is derived from an EMBL/GenBank/DDBJ whole genome shotgun (WGS) entry which is preliminary data.</text>
</comment>
<protein>
    <recommendedName>
        <fullName evidence="1">DUF4097 domain-containing protein</fullName>
    </recommendedName>
</protein>
<proteinExistence type="predicted"/>
<sequence length="287" mass="32254">MMKQIILSLFLIFWVGMQSSEAQKKEFSERITKEVGLENVPTNTLIIRNFFGSISVEGYSGNQVLVNVKRTIWADSATDLELGKKELQLKVIQESDRVVLRPDAPYIQFDDEKLSFNWCNNEEVPYDHQLDFTIKVPNSVKIMVSGVNDGDVVVKNTKGTYLKAANVNGGITLTNVTGKTKVNCINGPVTISYADNPTEASEYYSLNGDINISYQKSLSANISFKSMNGDMFTDFDINKQFVKTNKESSKGNKPKYRYESKPVVQIGNGNIDFDFETLNGDVYIKKI</sequence>
<dbReference type="AlphaFoldDB" id="A0A4Q8QFI3"/>
<reference evidence="2 3" key="1">
    <citation type="submission" date="2019-02" db="EMBL/GenBank/DDBJ databases">
        <title>Draft genome sequence of Muricauda sp. 176CP4-71.</title>
        <authorList>
            <person name="Park J.-S."/>
        </authorList>
    </citation>
    <scope>NUCLEOTIDE SEQUENCE [LARGE SCALE GENOMIC DNA]</scope>
    <source>
        <strain evidence="2 3">176CP4-71</strain>
    </source>
</reference>
<name>A0A4Q8QFI3_9FLAO</name>
<dbReference type="EMBL" id="SGIU01000002">
    <property type="protein sequence ID" value="TAI47079.1"/>
    <property type="molecule type" value="Genomic_DNA"/>
</dbReference>
<dbReference type="Pfam" id="PF13349">
    <property type="entry name" value="DUF4097"/>
    <property type="match status" value="1"/>
</dbReference>
<dbReference type="OrthoDB" id="937739at2"/>
<keyword evidence="3" id="KW-1185">Reference proteome</keyword>
<dbReference type="Proteomes" id="UP000291981">
    <property type="component" value="Unassembled WGS sequence"/>
</dbReference>
<evidence type="ECO:0000259" key="1">
    <source>
        <dbReference type="Pfam" id="PF13349"/>
    </source>
</evidence>
<gene>
    <name evidence="2" type="ORF">EW142_10320</name>
</gene>
<feature type="domain" description="DUF4097" evidence="1">
    <location>
        <begin position="148"/>
        <end position="253"/>
    </location>
</feature>